<name>A0A9P8BSR5_9FUNG</name>
<dbReference type="GO" id="GO:0004672">
    <property type="term" value="F:protein kinase activity"/>
    <property type="evidence" value="ECO:0007669"/>
    <property type="project" value="InterPro"/>
</dbReference>
<feature type="compositionally biased region" description="Basic and acidic residues" evidence="1">
    <location>
        <begin position="823"/>
        <end position="836"/>
    </location>
</feature>
<comment type="caution">
    <text evidence="3">The sequence shown here is derived from an EMBL/GenBank/DDBJ whole genome shotgun (WGS) entry which is preliminary data.</text>
</comment>
<dbReference type="PANTHER" id="PTHR12984">
    <property type="entry name" value="SCY1-RELATED S/T PROTEIN KINASE-LIKE"/>
    <property type="match status" value="1"/>
</dbReference>
<dbReference type="Pfam" id="PF00069">
    <property type="entry name" value="Pkinase"/>
    <property type="match status" value="1"/>
</dbReference>
<evidence type="ECO:0000259" key="2">
    <source>
        <dbReference type="PROSITE" id="PS50011"/>
    </source>
</evidence>
<proteinExistence type="predicted"/>
<evidence type="ECO:0000256" key="1">
    <source>
        <dbReference type="SAM" id="MobiDB-lite"/>
    </source>
</evidence>
<evidence type="ECO:0000313" key="4">
    <source>
        <dbReference type="Proteomes" id="UP000707451"/>
    </source>
</evidence>
<feature type="compositionally biased region" description="Low complexity" evidence="1">
    <location>
        <begin position="568"/>
        <end position="581"/>
    </location>
</feature>
<dbReference type="InterPro" id="IPR011989">
    <property type="entry name" value="ARM-like"/>
</dbReference>
<dbReference type="InterPro" id="IPR016024">
    <property type="entry name" value="ARM-type_fold"/>
</dbReference>
<reference evidence="3" key="1">
    <citation type="submission" date="2021-06" db="EMBL/GenBank/DDBJ databases">
        <title>Genome Sequence of Mortierella hyaline Strain SCG-10, a Cold-Adapted, Nitrate-Reducing Fungus Isolated from Soil in Minnesota, USA.</title>
        <authorList>
            <person name="Aldossari N."/>
        </authorList>
    </citation>
    <scope>NUCLEOTIDE SEQUENCE</scope>
    <source>
        <strain evidence="3">SCG-10</strain>
    </source>
</reference>
<dbReference type="GO" id="GO:0005524">
    <property type="term" value="F:ATP binding"/>
    <property type="evidence" value="ECO:0007669"/>
    <property type="project" value="InterPro"/>
</dbReference>
<feature type="domain" description="Protein kinase" evidence="2">
    <location>
        <begin position="1"/>
        <end position="277"/>
    </location>
</feature>
<dbReference type="InterPro" id="IPR051177">
    <property type="entry name" value="CIK-Related_Protein"/>
</dbReference>
<feature type="region of interest" description="Disordered" evidence="1">
    <location>
        <begin position="602"/>
        <end position="659"/>
    </location>
</feature>
<dbReference type="SUPFAM" id="SSF56112">
    <property type="entry name" value="Protein kinase-like (PK-like)"/>
    <property type="match status" value="1"/>
</dbReference>
<dbReference type="InterPro" id="IPR000719">
    <property type="entry name" value="Prot_kinase_dom"/>
</dbReference>
<dbReference type="GO" id="GO:0005737">
    <property type="term" value="C:cytoplasm"/>
    <property type="evidence" value="ECO:0007669"/>
    <property type="project" value="TreeGrafter"/>
</dbReference>
<dbReference type="Proteomes" id="UP000707451">
    <property type="component" value="Unassembled WGS sequence"/>
</dbReference>
<dbReference type="SUPFAM" id="SSF48371">
    <property type="entry name" value="ARM repeat"/>
    <property type="match status" value="1"/>
</dbReference>
<dbReference type="InterPro" id="IPR011009">
    <property type="entry name" value="Kinase-like_dom_sf"/>
</dbReference>
<dbReference type="EMBL" id="JAHRHY010000014">
    <property type="protein sequence ID" value="KAG9064197.1"/>
    <property type="molecule type" value="Genomic_DNA"/>
</dbReference>
<feature type="region of interest" description="Disordered" evidence="1">
    <location>
        <begin position="556"/>
        <end position="585"/>
    </location>
</feature>
<feature type="compositionally biased region" description="Polar residues" evidence="1">
    <location>
        <begin position="611"/>
        <end position="640"/>
    </location>
</feature>
<dbReference type="GO" id="GO:0006409">
    <property type="term" value="P:tRNA export from nucleus"/>
    <property type="evidence" value="ECO:0007669"/>
    <property type="project" value="TreeGrafter"/>
</dbReference>
<keyword evidence="4" id="KW-1185">Reference proteome</keyword>
<evidence type="ECO:0000313" key="3">
    <source>
        <dbReference type="EMBL" id="KAG9064197.1"/>
    </source>
</evidence>
<accession>A0A9P8BSR5</accession>
<dbReference type="AlphaFoldDB" id="A0A9P8BSR5"/>
<dbReference type="Gene3D" id="3.30.200.20">
    <property type="entry name" value="Phosphorylase Kinase, domain 1"/>
    <property type="match status" value="1"/>
</dbReference>
<dbReference type="OrthoDB" id="447103at2759"/>
<dbReference type="Gene3D" id="1.10.510.10">
    <property type="entry name" value="Transferase(Phosphotransferase) domain 1"/>
    <property type="match status" value="1"/>
</dbReference>
<dbReference type="Gene3D" id="1.25.10.10">
    <property type="entry name" value="Leucine-rich Repeat Variant"/>
    <property type="match status" value="1"/>
</dbReference>
<organism evidence="3 4">
    <name type="scientific">Linnemannia hyalina</name>
    <dbReference type="NCBI Taxonomy" id="64524"/>
    <lineage>
        <taxon>Eukaryota</taxon>
        <taxon>Fungi</taxon>
        <taxon>Fungi incertae sedis</taxon>
        <taxon>Mucoromycota</taxon>
        <taxon>Mortierellomycotina</taxon>
        <taxon>Mortierellomycetes</taxon>
        <taxon>Mortierellales</taxon>
        <taxon>Mortierellaceae</taxon>
        <taxon>Linnemannia</taxon>
    </lineage>
</organism>
<dbReference type="SMART" id="SM00220">
    <property type="entry name" value="S_TKc"/>
    <property type="match status" value="1"/>
</dbReference>
<gene>
    <name evidence="3" type="ORF">KI688_003385</name>
</gene>
<dbReference type="PROSITE" id="PS50011">
    <property type="entry name" value="PROTEIN_KINASE_DOM"/>
    <property type="match status" value="1"/>
</dbReference>
<protein>
    <recommendedName>
        <fullName evidence="2">Protein kinase domain-containing protein</fullName>
    </recommendedName>
</protein>
<dbReference type="PANTHER" id="PTHR12984:SF3">
    <property type="entry name" value="N-TERMINAL KINASE-LIKE PROTEIN"/>
    <property type="match status" value="1"/>
</dbReference>
<feature type="region of interest" description="Disordered" evidence="1">
    <location>
        <begin position="779"/>
        <end position="836"/>
    </location>
</feature>
<feature type="region of interest" description="Disordered" evidence="1">
    <location>
        <begin position="726"/>
        <end position="747"/>
    </location>
</feature>
<sequence>MAYLSDFVKSTLSRVVLGKEIPTFPYNIGNKVESFDSTIWALHKGTKREDNSPVSILCFDCVRQKDKLPLARNAFKKFRTIRHPDLIKYIDGVETESYIYIVTDAVTPLQDHLRSNLDPNLIRWGLFKVATVLKFLTVDASFIHGNIRTSSIFITKSGEWKVGGFEVLSSLKEDQPAILTFAGLIPESNRYAPPEVRKKSWNIVKDFELWSTDTWHYACLIYEVYNGAFTNSEQLASPGSIPAEMTPFYTNLLRPDPKTRPSVGDFLDKGMQAKGFFHNDLIQIVNFLENFSVKEPLQRDTFLRKLDMQIDRLPQEFCKYKVLPELVQALEYGSGGPKVLAPIVKIGATLEEQEYEALITNVLVKMFASTDRSIRLSLLENLSGFIERINKKIVNEKIFPSMALGFTDTAPIIREWTVKSVLLVIGKLSDKTINYDLLRYLGKLQTDEEPGIRTNTVICLGKIAKHLNDSMKAKILVPAFTRSLRDPFAHARVASLMALNATADSYDKVDIANRIIPCISLTLVDTEKIVRVQAMRSLETFVKRVEKLIESMPDSAIVDTGRESPNGAPTARSATPSTPSSETWAGWAVSSITKKLVTGDMQPQAVGSPRMGNNSPSPAGTPVPSTTSNNGSGMSLSNAGGSNGLHIATEGRNGGGMGGHSVNRYSSALAAVEADEAIAGGGGGWGNEDDDLFADEGFEPMETFEPSTPSPMPSFSTMKPTIAQAPLRPSTNSSSSMSLGSGNRAGAGASSARLGFGAMDDSGADAWDGDDDLFKSLNIGNSNTLNARPLSASLKPASRSMTGTPPPPPPPSSATTTPGSGFVRKEEKMAEMARKREERRLRMAEAKEKKSQTTLGARKI</sequence>